<name>A0A517YG72_9BACT</name>
<dbReference type="OrthoDB" id="302138at2"/>
<proteinExistence type="predicted"/>
<evidence type="ECO:0000313" key="1">
    <source>
        <dbReference type="EMBL" id="QDU29223.1"/>
    </source>
</evidence>
<gene>
    <name evidence="1" type="ORF">ETAA8_43300</name>
</gene>
<sequence length="487" mass="53994">MSVDISQCNSAYGEIKVRWSTVGEERLTRLPKLQPVQVMQWTLPADVTTNDPAHLPLEFLVVSDSAGNLRVVPRVQAQAFISQCCAFGPAILANVKPVSADQSFADQVHVLCYRWYRCRSLRQRRSFSSAADLAIRPGVLAGSISRTILPDEVGSIKRLLALGSDAARDDGDQHPSNKVAIAYGLCAAALQDPLSCTDEQVRELVHAALFERLDVSLPVSDKAEFDACLCEALANHRDDSGGAFDAWFSGPHSNVIKALTGMLKRTAKRMSPELVKAGLVELGWAGHFAVATYIQACMGWVQRCLAENLTPVAKEHFEKIYLPQPEFGGLPLLMLMDRAPLIAPLVPRLWEAPNDRRLIGALHRLFCIYGEMVNARRTLDKSAKRIRRKPVYQQPKSADSSPKPQLSADDKIKLLARLTELAQQVATRRNYNCRYCGNPLKFTIELDVFKQFEPLEACGLCPSHPGRSRTVKIAWAEATKVLRGEER</sequence>
<reference evidence="1 2" key="1">
    <citation type="submission" date="2019-02" db="EMBL/GenBank/DDBJ databases">
        <title>Deep-cultivation of Planctomycetes and their phenomic and genomic characterization uncovers novel biology.</title>
        <authorList>
            <person name="Wiegand S."/>
            <person name="Jogler M."/>
            <person name="Boedeker C."/>
            <person name="Pinto D."/>
            <person name="Vollmers J."/>
            <person name="Rivas-Marin E."/>
            <person name="Kohn T."/>
            <person name="Peeters S.H."/>
            <person name="Heuer A."/>
            <person name="Rast P."/>
            <person name="Oberbeckmann S."/>
            <person name="Bunk B."/>
            <person name="Jeske O."/>
            <person name="Meyerdierks A."/>
            <person name="Storesund J.E."/>
            <person name="Kallscheuer N."/>
            <person name="Luecker S."/>
            <person name="Lage O.M."/>
            <person name="Pohl T."/>
            <person name="Merkel B.J."/>
            <person name="Hornburger P."/>
            <person name="Mueller R.-W."/>
            <person name="Bruemmer F."/>
            <person name="Labrenz M."/>
            <person name="Spormann A.M."/>
            <person name="Op den Camp H."/>
            <person name="Overmann J."/>
            <person name="Amann R."/>
            <person name="Jetten M.S.M."/>
            <person name="Mascher T."/>
            <person name="Medema M.H."/>
            <person name="Devos D.P."/>
            <person name="Kaster A.-K."/>
            <person name="Ovreas L."/>
            <person name="Rohde M."/>
            <person name="Galperin M.Y."/>
            <person name="Jogler C."/>
        </authorList>
    </citation>
    <scope>NUCLEOTIDE SEQUENCE [LARGE SCALE GENOMIC DNA]</scope>
    <source>
        <strain evidence="1 2">ETA_A8</strain>
    </source>
</reference>
<dbReference type="EMBL" id="CP036274">
    <property type="protein sequence ID" value="QDU29223.1"/>
    <property type="molecule type" value="Genomic_DNA"/>
</dbReference>
<accession>A0A517YG72</accession>
<dbReference type="AlphaFoldDB" id="A0A517YG72"/>
<organism evidence="1 2">
    <name type="scientific">Anatilimnocola aggregata</name>
    <dbReference type="NCBI Taxonomy" id="2528021"/>
    <lineage>
        <taxon>Bacteria</taxon>
        <taxon>Pseudomonadati</taxon>
        <taxon>Planctomycetota</taxon>
        <taxon>Planctomycetia</taxon>
        <taxon>Pirellulales</taxon>
        <taxon>Pirellulaceae</taxon>
        <taxon>Anatilimnocola</taxon>
    </lineage>
</organism>
<evidence type="ECO:0000313" key="2">
    <source>
        <dbReference type="Proteomes" id="UP000315017"/>
    </source>
</evidence>
<protein>
    <submittedName>
        <fullName evidence="1">Uncharacterized protein</fullName>
    </submittedName>
</protein>
<dbReference type="KEGG" id="aagg:ETAA8_43300"/>
<dbReference type="RefSeq" id="WP_145092742.1">
    <property type="nucleotide sequence ID" value="NZ_CP036274.1"/>
</dbReference>
<dbReference type="Proteomes" id="UP000315017">
    <property type="component" value="Chromosome"/>
</dbReference>
<keyword evidence="2" id="KW-1185">Reference proteome</keyword>